<dbReference type="GO" id="GO:0003968">
    <property type="term" value="F:RNA-directed RNA polymerase activity"/>
    <property type="evidence" value="ECO:0007669"/>
    <property type="project" value="UniProtKB-KW"/>
</dbReference>
<name>A0ABC9BBX0_9POAL</name>
<dbReference type="AlphaFoldDB" id="A0ABC9BBX0"/>
<dbReference type="InterPro" id="IPR057297">
    <property type="entry name" value="RDR6-like_2nd"/>
</dbReference>
<keyword evidence="5 8" id="KW-0694">RNA-binding</keyword>
<feature type="domain" description="RDRP core" evidence="10">
    <location>
        <begin position="496"/>
        <end position="1080"/>
    </location>
</feature>
<dbReference type="Pfam" id="PF24572">
    <property type="entry name" value="RBD_RDR6"/>
    <property type="match status" value="1"/>
</dbReference>
<accession>A0ABC9BBX0</accession>
<keyword evidence="4 8" id="KW-0548">Nucleotidyltransferase</keyword>
<evidence type="ECO:0000313" key="16">
    <source>
        <dbReference type="Proteomes" id="UP001497457"/>
    </source>
</evidence>
<evidence type="ECO:0000256" key="1">
    <source>
        <dbReference type="ARBA" id="ARBA00005762"/>
    </source>
</evidence>
<evidence type="ECO:0000256" key="9">
    <source>
        <dbReference type="SAM" id="MobiDB-lite"/>
    </source>
</evidence>
<evidence type="ECO:0000256" key="5">
    <source>
        <dbReference type="ARBA" id="ARBA00022884"/>
    </source>
</evidence>
<protein>
    <recommendedName>
        <fullName evidence="8">RNA-dependent RNA polymerase</fullName>
        <ecNumber evidence="8">2.7.7.48</ecNumber>
    </recommendedName>
</protein>
<dbReference type="Pfam" id="PF26253">
    <property type="entry name" value="RdRP_head"/>
    <property type="match status" value="1"/>
</dbReference>
<sequence>MMTMGGGRRRSRSPDYSSSSRRPRVTLRRRSLSPPDQHQYKRRRLDANDDDHRPWQGRRRPYYPAAADASSPAAAATQVSLRGFDERMSARELADHLESVAGTVWRCRVKTSVTPPGSYPDFHLRPRPPSLLPAAASASPPYDDGNVPAHAFVHFADPRAPGRAARSGFHLCGSRGGGRTAAASSLRAAGNKPMLFPDSRVEAGDLVSPDTLLAAWRAGSDADDDPAAIDFVVDPAAGRCRLLFARDAAFVPRAGGAATLLRCDVKLEFAVSDVAEALAFQSDDSLLLRLTAAPLVFYRTSGDDVHDTVPFDLIDSDDDPWARTTDVTPGGAIGRCWAYKVSFATRFWPAMRAALEHMKGEGVPVELLDGGRWQAGIAVRDEVEFGVPMRDVFFCVHHADGISFPVLYLVNALVHNGVMSRHQLTPEFFGLLRRECDAVNVAALTKLFGGKFQVFDLCRRLEDAQDWVAKKPRLLRLLTRRKVGSEYNAEVWRLVITPTRAYCMPPQLERSNRVIRHYRHVADRFLRVTFMDEGMQRLNTSAMNFWAAQIVKDVMPELLQQKTTIYRRVQMILTDGFYMCGRKYSFLAFSSNQLRNRSAWFFAEDGNTTAANIREWMGQFPSKNVAKHTARMGLCFTSSFPTVTIQPDEMEFLEDVNYNGYNFSDGIGMITPKLALEVAKMLPLTDNYVPSAFQIRFAGFKGVVAVWPGEDEEARWLSLRPSMKKFDSAHSVFEVVSWTKLQPAFLNRQIITLLSTLGVPDSVFRQMQNAMLHNLDRILTHSDVAYEVVKTCCPERGSTAGLMLSAGFDPEDEPHLRAMLLAIRSSQMQGLLEKQWIFVPKGRWLVGCLDEFGILEQGQCFIRASTPSLHKRFVRHAGSIFSSASKNAEIVVGTIVMAKNPCLHPGDVRILEAVDIPELHHLVDCLVFPKKGERPHANEASGSDLDGDIFFVTWDERLVPPGQKSRPPMDYSPAEEKQLPREVLPHDIVDFYLENMVTDNLGRISNAHVVHADRSEDGAMNENCIKLAELAATAVDSLKTGEIVTMPAYLRPTEYPDFMGKEDAISYKSTKILGELYRSIKAAYSCDFVSESTCSSDDFTYDTDLEVPGASDFLDDAWQCKCSYEAQLNALLSQYGVRSEAELVTGEAWSLTGNNKKRQYETKEKLSYAYFQLHQEFRSIFESSGEIYVDKNNMVYEPKASAWYQVTYHPKWIQRSMEMPPRLSFAWIAVDYLSRIKMRCRQQKVREGQPIFSKDLASTTVHFR</sequence>
<reference evidence="16" key="1">
    <citation type="submission" date="2024-06" db="EMBL/GenBank/DDBJ databases">
        <authorList>
            <person name="Ryan C."/>
        </authorList>
    </citation>
    <scope>NUCLEOTIDE SEQUENCE [LARGE SCALE GENOMIC DNA]</scope>
</reference>
<evidence type="ECO:0000256" key="6">
    <source>
        <dbReference type="ARBA" id="ARBA00023158"/>
    </source>
</evidence>
<organism evidence="15 16">
    <name type="scientific">Urochloa decumbens</name>
    <dbReference type="NCBI Taxonomy" id="240449"/>
    <lineage>
        <taxon>Eukaryota</taxon>
        <taxon>Viridiplantae</taxon>
        <taxon>Streptophyta</taxon>
        <taxon>Embryophyta</taxon>
        <taxon>Tracheophyta</taxon>
        <taxon>Spermatophyta</taxon>
        <taxon>Magnoliopsida</taxon>
        <taxon>Liliopsida</taxon>
        <taxon>Poales</taxon>
        <taxon>Poaceae</taxon>
        <taxon>PACMAD clade</taxon>
        <taxon>Panicoideae</taxon>
        <taxon>Panicodae</taxon>
        <taxon>Paniceae</taxon>
        <taxon>Melinidinae</taxon>
        <taxon>Urochloa</taxon>
    </lineage>
</organism>
<evidence type="ECO:0000256" key="2">
    <source>
        <dbReference type="ARBA" id="ARBA00022484"/>
    </source>
</evidence>
<dbReference type="Proteomes" id="UP001497457">
    <property type="component" value="Chromosome 25rd"/>
</dbReference>
<evidence type="ECO:0000313" key="15">
    <source>
        <dbReference type="EMBL" id="CAL4997439.1"/>
    </source>
</evidence>
<dbReference type="InterPro" id="IPR058751">
    <property type="entry name" value="RDRP_helical"/>
</dbReference>
<proteinExistence type="inferred from homology"/>
<feature type="compositionally biased region" description="Basic residues" evidence="9">
    <location>
        <begin position="21"/>
        <end position="31"/>
    </location>
</feature>
<evidence type="ECO:0000259" key="12">
    <source>
        <dbReference type="Pfam" id="PF24577"/>
    </source>
</evidence>
<comment type="catalytic activity">
    <reaction evidence="7 8">
        <text>RNA(n) + a ribonucleoside 5'-triphosphate = RNA(n+1) + diphosphate</text>
        <dbReference type="Rhea" id="RHEA:21248"/>
        <dbReference type="Rhea" id="RHEA-COMP:14527"/>
        <dbReference type="Rhea" id="RHEA-COMP:17342"/>
        <dbReference type="ChEBI" id="CHEBI:33019"/>
        <dbReference type="ChEBI" id="CHEBI:61557"/>
        <dbReference type="ChEBI" id="CHEBI:140395"/>
        <dbReference type="EC" id="2.7.7.48"/>
    </reaction>
</comment>
<evidence type="ECO:0000256" key="4">
    <source>
        <dbReference type="ARBA" id="ARBA00022695"/>
    </source>
</evidence>
<dbReference type="InterPro" id="IPR007855">
    <property type="entry name" value="RDRP"/>
</dbReference>
<evidence type="ECO:0000256" key="8">
    <source>
        <dbReference type="RuleBase" id="RU363098"/>
    </source>
</evidence>
<evidence type="ECO:0000256" key="7">
    <source>
        <dbReference type="ARBA" id="ARBA00048744"/>
    </source>
</evidence>
<keyword evidence="2 8" id="KW-0696">RNA-directed RNA polymerase</keyword>
<dbReference type="InterPro" id="IPR058752">
    <property type="entry name" value="RDRP_C_head"/>
</dbReference>
<dbReference type="InterPro" id="IPR057298">
    <property type="entry name" value="RDR6-like_RBD"/>
</dbReference>
<reference evidence="15 16" key="2">
    <citation type="submission" date="2024-10" db="EMBL/GenBank/DDBJ databases">
        <authorList>
            <person name="Ryan C."/>
        </authorList>
    </citation>
    <scope>NUCLEOTIDE SEQUENCE [LARGE SCALE GENOMIC DNA]</scope>
</reference>
<evidence type="ECO:0000259" key="13">
    <source>
        <dbReference type="Pfam" id="PF26252"/>
    </source>
</evidence>
<feature type="domain" description="RNA-dependent RNA polymerase 6-like second" evidence="12">
    <location>
        <begin position="196"/>
        <end position="361"/>
    </location>
</feature>
<dbReference type="GO" id="GO:0003723">
    <property type="term" value="F:RNA binding"/>
    <property type="evidence" value="ECO:0007669"/>
    <property type="project" value="UniProtKB-KW"/>
</dbReference>
<dbReference type="Pfam" id="PF24577">
    <property type="entry name" value="RDR6_2nd"/>
    <property type="match status" value="1"/>
</dbReference>
<feature type="domain" description="RDRP helical" evidence="13">
    <location>
        <begin position="391"/>
        <end position="475"/>
    </location>
</feature>
<evidence type="ECO:0000259" key="11">
    <source>
        <dbReference type="Pfam" id="PF24572"/>
    </source>
</evidence>
<keyword evidence="3 8" id="KW-0808">Transferase</keyword>
<evidence type="ECO:0000256" key="3">
    <source>
        <dbReference type="ARBA" id="ARBA00022679"/>
    </source>
</evidence>
<dbReference type="EC" id="2.7.7.48" evidence="8"/>
<feature type="region of interest" description="Disordered" evidence="9">
    <location>
        <begin position="1"/>
        <end position="59"/>
    </location>
</feature>
<keyword evidence="6 8" id="KW-0943">RNA-mediated gene silencing</keyword>
<dbReference type="PANTHER" id="PTHR23079">
    <property type="entry name" value="RNA-DEPENDENT RNA POLYMERASE"/>
    <property type="match status" value="1"/>
</dbReference>
<keyword evidence="16" id="KW-1185">Reference proteome</keyword>
<comment type="similarity">
    <text evidence="1 8">Belongs to the RdRP family.</text>
</comment>
<evidence type="ECO:0000259" key="14">
    <source>
        <dbReference type="Pfam" id="PF26253"/>
    </source>
</evidence>
<dbReference type="EMBL" id="OZ075135">
    <property type="protein sequence ID" value="CAL4997439.1"/>
    <property type="molecule type" value="Genomic_DNA"/>
</dbReference>
<evidence type="ECO:0000259" key="10">
    <source>
        <dbReference type="Pfam" id="PF05183"/>
    </source>
</evidence>
<feature type="domain" description="RDRP C-terminal head" evidence="14">
    <location>
        <begin position="1100"/>
        <end position="1245"/>
    </location>
</feature>
<comment type="function">
    <text evidence="8">Probably involved in the RNA silencing pathway and required for the generation of small interfering RNAs (siRNAs).</text>
</comment>
<dbReference type="PANTHER" id="PTHR23079:SF24">
    <property type="entry name" value="RNA-DEPENDENT RNA POLYMERASE"/>
    <property type="match status" value="1"/>
</dbReference>
<dbReference type="Pfam" id="PF26252">
    <property type="entry name" value="RdRP_helical"/>
    <property type="match status" value="1"/>
</dbReference>
<feature type="domain" description="RNA-dependent RNA polymerase 6-like RNA-binding" evidence="11">
    <location>
        <begin position="71"/>
        <end position="165"/>
    </location>
</feature>
<dbReference type="GO" id="GO:0031047">
    <property type="term" value="P:regulatory ncRNA-mediated gene silencing"/>
    <property type="evidence" value="ECO:0007669"/>
    <property type="project" value="UniProtKB-KW"/>
</dbReference>
<feature type="compositionally biased region" description="Basic and acidic residues" evidence="9">
    <location>
        <begin position="45"/>
        <end position="54"/>
    </location>
</feature>
<dbReference type="Pfam" id="PF05183">
    <property type="entry name" value="RdRP"/>
    <property type="match status" value="1"/>
</dbReference>
<dbReference type="InterPro" id="IPR057596">
    <property type="entry name" value="RDRP_core"/>
</dbReference>
<gene>
    <name evidence="15" type="ORF">URODEC1_LOCUS63394</name>
</gene>